<comment type="caution">
    <text evidence="2">The sequence shown here is derived from an EMBL/GenBank/DDBJ whole genome shotgun (WGS) entry which is preliminary data.</text>
</comment>
<dbReference type="EMBL" id="JABANP010000059">
    <property type="protein sequence ID" value="KAF4692494.1"/>
    <property type="molecule type" value="Genomic_DNA"/>
</dbReference>
<evidence type="ECO:0000256" key="1">
    <source>
        <dbReference type="SAM" id="SignalP"/>
    </source>
</evidence>
<reference evidence="2 3" key="1">
    <citation type="submission" date="2020-04" db="EMBL/GenBank/DDBJ databases">
        <title>Perkinsus olseni comparative genomics.</title>
        <authorList>
            <person name="Bogema D.R."/>
        </authorList>
    </citation>
    <scope>NUCLEOTIDE SEQUENCE [LARGE SCALE GENOMIC DNA]</scope>
    <source>
        <strain evidence="2">00978-12</strain>
    </source>
</reference>
<protein>
    <recommendedName>
        <fullName evidence="4">Secreted protein</fullName>
    </recommendedName>
</protein>
<organism evidence="2 3">
    <name type="scientific">Perkinsus olseni</name>
    <name type="common">Perkinsus atlanticus</name>
    <dbReference type="NCBI Taxonomy" id="32597"/>
    <lineage>
        <taxon>Eukaryota</taxon>
        <taxon>Sar</taxon>
        <taxon>Alveolata</taxon>
        <taxon>Perkinsozoa</taxon>
        <taxon>Perkinsea</taxon>
        <taxon>Perkinsida</taxon>
        <taxon>Perkinsidae</taxon>
        <taxon>Perkinsus</taxon>
    </lineage>
</organism>
<feature type="chain" id="PRO_5029481181" description="Secreted protein" evidence="1">
    <location>
        <begin position="20"/>
        <end position="155"/>
    </location>
</feature>
<name>A0A7J6P8I6_PEROL</name>
<keyword evidence="1" id="KW-0732">Signal</keyword>
<sequence>MFRLIALASVMIETAIVFALWPTDYVPYPSWKIGWRDGSDYRQPKGLCTYVNGVATGCYCKKNSTEPVVHLNAGYATGAVCAPKRSLLCPSTPGLLDHSVLADGRCYTSCSGVGTQNRGFSHLCISFQSRKCPWPSRCELVAVLGEVCFYPQWIK</sequence>
<evidence type="ECO:0008006" key="4">
    <source>
        <dbReference type="Google" id="ProtNLM"/>
    </source>
</evidence>
<evidence type="ECO:0000313" key="2">
    <source>
        <dbReference type="EMBL" id="KAF4692494.1"/>
    </source>
</evidence>
<evidence type="ECO:0000313" key="3">
    <source>
        <dbReference type="Proteomes" id="UP000541610"/>
    </source>
</evidence>
<dbReference type="OrthoDB" id="10489873at2759"/>
<gene>
    <name evidence="2" type="ORF">FOZ60_013163</name>
</gene>
<feature type="signal peptide" evidence="1">
    <location>
        <begin position="1"/>
        <end position="19"/>
    </location>
</feature>
<accession>A0A7J6P8I6</accession>
<proteinExistence type="predicted"/>
<dbReference type="AlphaFoldDB" id="A0A7J6P8I6"/>
<dbReference type="Proteomes" id="UP000541610">
    <property type="component" value="Unassembled WGS sequence"/>
</dbReference>